<comment type="subcellular location">
    <subcellularLocation>
        <location evidence="1">Cell projection</location>
        <location evidence="1">Cilium membrane</location>
        <topology evidence="1">Peripheral membrane protein</topology>
        <orientation evidence="1">Cytoplasmic side</orientation>
    </subcellularLocation>
</comment>
<evidence type="ECO:0000313" key="13">
    <source>
        <dbReference type="Proteomes" id="UP000618051"/>
    </source>
</evidence>
<dbReference type="FunFam" id="1.10.238.10:FF:000193">
    <property type="entry name" value="EF-hand calcium-binding domain-containing protein 7"/>
    <property type="match status" value="1"/>
</dbReference>
<accession>A0A835NLA2</accession>
<reference evidence="11" key="1">
    <citation type="submission" date="2020-10" db="EMBL/GenBank/DDBJ databases">
        <title>Feather gene expression reveals the developmental basis of iridescence in African starlings.</title>
        <authorList>
            <person name="Rubenstein D.R."/>
        </authorList>
    </citation>
    <scope>NUCLEOTIDE SEQUENCE</scope>
    <source>
        <strain evidence="11">SS15</strain>
        <tissue evidence="11">Liver</tissue>
    </source>
</reference>
<keyword evidence="4" id="KW-0677">Repeat</keyword>
<evidence type="ECO:0000256" key="8">
    <source>
        <dbReference type="ARBA" id="ARBA00069151"/>
    </source>
</evidence>
<dbReference type="GO" id="GO:0060170">
    <property type="term" value="C:ciliary membrane"/>
    <property type="evidence" value="ECO:0007669"/>
    <property type="project" value="UniProtKB-SubCell"/>
</dbReference>
<feature type="compositionally biased region" description="Basic and acidic residues" evidence="9">
    <location>
        <begin position="281"/>
        <end position="294"/>
    </location>
</feature>
<feature type="domain" description="EF-hand" evidence="10">
    <location>
        <begin position="166"/>
        <end position="201"/>
    </location>
</feature>
<keyword evidence="7" id="KW-0966">Cell projection</keyword>
<keyword evidence="6" id="KW-0472">Membrane</keyword>
<dbReference type="GO" id="GO:0005509">
    <property type="term" value="F:calcium ion binding"/>
    <property type="evidence" value="ECO:0007669"/>
    <property type="project" value="InterPro"/>
</dbReference>
<keyword evidence="13" id="KW-1185">Reference proteome</keyword>
<evidence type="ECO:0000256" key="4">
    <source>
        <dbReference type="ARBA" id="ARBA00022737"/>
    </source>
</evidence>
<feature type="non-terminal residue" evidence="11">
    <location>
        <position position="693"/>
    </location>
</feature>
<dbReference type="GO" id="GO:0098797">
    <property type="term" value="C:plasma membrane protein complex"/>
    <property type="evidence" value="ECO:0007669"/>
    <property type="project" value="TreeGrafter"/>
</dbReference>
<evidence type="ECO:0000256" key="6">
    <source>
        <dbReference type="ARBA" id="ARBA00023136"/>
    </source>
</evidence>
<dbReference type="PANTHER" id="PTHR46819">
    <property type="entry name" value="EF-HAND CALCIUM-BINDING DOMAIN-CONTAINING PROTEIN 7"/>
    <property type="match status" value="1"/>
</dbReference>
<evidence type="ECO:0000313" key="12">
    <source>
        <dbReference type="EMBL" id="KAI1236899.1"/>
    </source>
</evidence>
<dbReference type="PROSITE" id="PS00018">
    <property type="entry name" value="EF_HAND_1"/>
    <property type="match status" value="1"/>
</dbReference>
<gene>
    <name evidence="11" type="ORF">IHE44_001420</name>
    <name evidence="12" type="ORF">IHE44_0015157</name>
</gene>
<evidence type="ECO:0000256" key="9">
    <source>
        <dbReference type="SAM" id="MobiDB-lite"/>
    </source>
</evidence>
<dbReference type="Pfam" id="PF13499">
    <property type="entry name" value="EF-hand_7"/>
    <property type="match status" value="1"/>
</dbReference>
<dbReference type="PANTHER" id="PTHR46819:SF1">
    <property type="entry name" value="EF-HAND CALCIUM-BINDING DOMAIN-CONTAINING PROTEIN 7"/>
    <property type="match status" value="1"/>
</dbReference>
<evidence type="ECO:0000256" key="5">
    <source>
        <dbReference type="ARBA" id="ARBA00022837"/>
    </source>
</evidence>
<proteinExistence type="predicted"/>
<dbReference type="InterPro" id="IPR002048">
    <property type="entry name" value="EF_hand_dom"/>
</dbReference>
<feature type="compositionally biased region" description="Low complexity" evidence="9">
    <location>
        <begin position="295"/>
        <end position="319"/>
    </location>
</feature>
<dbReference type="InterPro" id="IPR052266">
    <property type="entry name" value="Miro-EF-hand_domain"/>
</dbReference>
<keyword evidence="3" id="KW-0479">Metal-binding</keyword>
<dbReference type="Proteomes" id="UP000618051">
    <property type="component" value="Unassembled WGS sequence"/>
</dbReference>
<dbReference type="PROSITE" id="PS50222">
    <property type="entry name" value="EF_HAND_2"/>
    <property type="match status" value="1"/>
</dbReference>
<protein>
    <recommendedName>
        <fullName evidence="8">EF-hand calcium-binding domain-containing protein 7</fullName>
    </recommendedName>
</protein>
<feature type="compositionally biased region" description="Acidic residues" evidence="9">
    <location>
        <begin position="17"/>
        <end position="28"/>
    </location>
</feature>
<feature type="region of interest" description="Disordered" evidence="9">
    <location>
        <begin position="1"/>
        <end position="32"/>
    </location>
</feature>
<keyword evidence="5" id="KW-0106">Calcium</keyword>
<organism evidence="11">
    <name type="scientific">Lamprotornis superbus</name>
    <dbReference type="NCBI Taxonomy" id="245042"/>
    <lineage>
        <taxon>Eukaryota</taxon>
        <taxon>Metazoa</taxon>
        <taxon>Chordata</taxon>
        <taxon>Craniata</taxon>
        <taxon>Vertebrata</taxon>
        <taxon>Euteleostomi</taxon>
        <taxon>Archelosauria</taxon>
        <taxon>Archosauria</taxon>
        <taxon>Dinosauria</taxon>
        <taxon>Saurischia</taxon>
        <taxon>Theropoda</taxon>
        <taxon>Coelurosauria</taxon>
        <taxon>Aves</taxon>
        <taxon>Neognathae</taxon>
        <taxon>Neoaves</taxon>
        <taxon>Telluraves</taxon>
        <taxon>Australaves</taxon>
        <taxon>Passeriformes</taxon>
        <taxon>Sturnidae</taxon>
        <taxon>Lamprotornis</taxon>
    </lineage>
</organism>
<dbReference type="CDD" id="cd00051">
    <property type="entry name" value="EFh"/>
    <property type="match status" value="1"/>
</dbReference>
<dbReference type="SMART" id="SM00054">
    <property type="entry name" value="EFh"/>
    <property type="match status" value="3"/>
</dbReference>
<dbReference type="GO" id="GO:1903569">
    <property type="term" value="P:positive regulation of protein localization to ciliary membrane"/>
    <property type="evidence" value="ECO:0007669"/>
    <property type="project" value="TreeGrafter"/>
</dbReference>
<feature type="compositionally biased region" description="Basic and acidic residues" evidence="9">
    <location>
        <begin position="1"/>
        <end position="12"/>
    </location>
</feature>
<feature type="compositionally biased region" description="Low complexity" evidence="9">
    <location>
        <begin position="49"/>
        <end position="58"/>
    </location>
</feature>
<dbReference type="InterPro" id="IPR018247">
    <property type="entry name" value="EF_Hand_1_Ca_BS"/>
</dbReference>
<evidence type="ECO:0000313" key="11">
    <source>
        <dbReference type="EMBL" id="KAG0118132.1"/>
    </source>
</evidence>
<evidence type="ECO:0000256" key="3">
    <source>
        <dbReference type="ARBA" id="ARBA00022723"/>
    </source>
</evidence>
<evidence type="ECO:0000256" key="1">
    <source>
        <dbReference type="ARBA" id="ARBA00004522"/>
    </source>
</evidence>
<name>A0A835NLA2_9PASS</name>
<evidence type="ECO:0000259" key="10">
    <source>
        <dbReference type="PROSITE" id="PS50222"/>
    </source>
</evidence>
<reference evidence="12" key="3">
    <citation type="submission" date="2022-01" db="EMBL/GenBank/DDBJ databases">
        <authorList>
            <person name="Rubenstein D.R."/>
        </authorList>
    </citation>
    <scope>NUCLEOTIDE SEQUENCE</scope>
    <source>
        <strain evidence="12">SS15</strain>
        <tissue evidence="12">Liver</tissue>
    </source>
</reference>
<dbReference type="SUPFAM" id="SSF47473">
    <property type="entry name" value="EF-hand"/>
    <property type="match status" value="2"/>
</dbReference>
<evidence type="ECO:0000256" key="2">
    <source>
        <dbReference type="ARBA" id="ARBA00022475"/>
    </source>
</evidence>
<keyword evidence="2" id="KW-1003">Cell membrane</keyword>
<dbReference type="EMBL" id="JADDUC010000119">
    <property type="protein sequence ID" value="KAG0118132.1"/>
    <property type="molecule type" value="Genomic_DNA"/>
</dbReference>
<comment type="caution">
    <text evidence="11">The sequence shown here is derived from an EMBL/GenBank/DDBJ whole genome shotgun (WGS) entry which is preliminary data.</text>
</comment>
<evidence type="ECO:0000256" key="7">
    <source>
        <dbReference type="ARBA" id="ARBA00023273"/>
    </source>
</evidence>
<feature type="compositionally biased region" description="Polar residues" evidence="9">
    <location>
        <begin position="256"/>
        <end position="266"/>
    </location>
</feature>
<dbReference type="AlphaFoldDB" id="A0A835NLA2"/>
<feature type="region of interest" description="Disordered" evidence="9">
    <location>
        <begin position="256"/>
        <end position="319"/>
    </location>
</feature>
<reference evidence="12 13" key="2">
    <citation type="journal article" date="2021" name="J. Hered.">
        <title>Feather Gene Expression Elucidates the Developmental Basis of Plumage Iridescence in African Starlings.</title>
        <authorList>
            <person name="Rubenstein D.R."/>
            <person name="Corvelo A."/>
            <person name="MacManes M.D."/>
            <person name="Maia R."/>
            <person name="Narzisi G."/>
            <person name="Rousaki A."/>
            <person name="Vandenabeele P."/>
            <person name="Shawkey M.D."/>
            <person name="Solomon J."/>
        </authorList>
    </citation>
    <scope>NUCLEOTIDE SEQUENCE [LARGE SCALE GENOMIC DNA]</scope>
    <source>
        <strain evidence="12">SS15</strain>
    </source>
</reference>
<sequence>RAGPGRGRDRNPGNDTETTETETVETEIETGIPETETLTLETVIEISGTETETPETGIPGTGTQTGTGVAVGSPGPAVRATHSENSQVKKSQHAEEAIFYMNCRAAYLTVLKSSLENIKSKEQLSLVLQQAGRNPSQKTINKYWTSETTSLNFDDFCAILKKEKPATKNELLQAFGKIDTDKAGYILHDELYKILTTRGDKMTWEEVASITNQADFNCSGKLDYNKFCELYLTTSEQCCKAARDRLETDPKLRQQHFGNQSENFSEGISLPVSKPSPRVSRKTDHKMPKADSRAPSRPSSAQSSKASTSTTVTVGASSSRNTKLIVEPDTMKEWQRAQSRGCFYLEEDGEIISHKYRLHLPQRSALCVTIKPFHISQAEGKSCHWLSVDTALFILKENETQENLQLVSFTELQDKEMFGWRGELGAGVYWLLPFTTGCRLKKVKTQISGEAKLVWRDEDGELALTEEFQAALLDIFETIDLDGNGLLSLEEYNFFELRTSGEKCDQEAWAVCKENFEMKKNELTRQGFLDLNLMEANDQDGDPWDLWVTLLSLGYNKALEMTEACPFVIDICAERCKPRIKAISLEAGGSQLSRAVCRSVVNKGEPKVLDGSDNIFIYTSRSGSRITSVIENKSENKVIIHVNNEQSKNCLNNRGLMVFAVEVAPKSMMVSQHVMALNEQEEWIYSCVHSLVC</sequence>
<feature type="region of interest" description="Disordered" evidence="9">
    <location>
        <begin position="49"/>
        <end position="68"/>
    </location>
</feature>
<dbReference type="InterPro" id="IPR011992">
    <property type="entry name" value="EF-hand-dom_pair"/>
</dbReference>
<dbReference type="Gene3D" id="1.10.238.10">
    <property type="entry name" value="EF-hand"/>
    <property type="match status" value="2"/>
</dbReference>
<dbReference type="EMBL" id="JADDUC020000009">
    <property type="protein sequence ID" value="KAI1236899.1"/>
    <property type="molecule type" value="Genomic_DNA"/>
</dbReference>
<dbReference type="OrthoDB" id="26525at2759"/>